<name>A0A1L0DL98_9ASCO</name>
<protein>
    <submittedName>
        <fullName evidence="5">CIC11C00000003440</fullName>
    </submittedName>
</protein>
<keyword evidence="2 3" id="KW-1015">Disulfide bond</keyword>
<dbReference type="Gene3D" id="2.40.70.10">
    <property type="entry name" value="Acid Proteases"/>
    <property type="match status" value="2"/>
</dbReference>
<dbReference type="STRING" id="45354.A0A1L0DL98"/>
<dbReference type="AlphaFoldDB" id="A0A1L0DL98"/>
<sequence>MLLIFFLILFVNAHVRMNLSAQAHPNDRLTQRDSVEGNLANRKILFTAEFKVGSEEDTIRVWTMTGANLFWFPTSNCHSGDHKRDTSSEVSKCDSAGVYIPSELTTFHNTSKVFQWWYLIFESGAWGYFGTDRVQYGDFSGDMTFGIATNANYVGQLGLGFRNYQKTSLQSTLNESSFLEQLVRKGDISSNAYSFQLGINNASEGTLLLGAVDHRKYEGTLQKVKMVDMYTDGADSVLILLDGILGSDFSSELNIAVDIRMEYTTLSLPVGAFNELIAHLNAVRAYNKYLVPCDLLDLTDLVSFYFSGVEIQVPVRDLIFQNAYFGCEISIDERDKPPYLGQDILKSAYVVVNLDNKEVALAQASNSPDEKLEDIVSQIPLALAAPLYSYTEVAKKYYYSSTWWFSSLYNVSSRTSYSTNTASRSVDLGSTTYELFYPDATSMYDYYASTNHPKHGNSGPSTRYLPSLLLFSILLAF</sequence>
<evidence type="ECO:0000313" key="5">
    <source>
        <dbReference type="EMBL" id="SGZ57340.1"/>
    </source>
</evidence>
<dbReference type="Pfam" id="PF00026">
    <property type="entry name" value="Asp"/>
    <property type="match status" value="1"/>
</dbReference>
<evidence type="ECO:0000256" key="3">
    <source>
        <dbReference type="PIRSR" id="PIRSR601461-2"/>
    </source>
</evidence>
<dbReference type="PANTHER" id="PTHR47966">
    <property type="entry name" value="BETA-SITE APP-CLEAVING ENZYME, ISOFORM A-RELATED"/>
    <property type="match status" value="1"/>
</dbReference>
<dbReference type="PANTHER" id="PTHR47966:SF65">
    <property type="entry name" value="ASPARTIC-TYPE ENDOPEPTIDASE"/>
    <property type="match status" value="1"/>
</dbReference>
<keyword evidence="6" id="KW-1185">Reference proteome</keyword>
<dbReference type="InterPro" id="IPR021109">
    <property type="entry name" value="Peptidase_aspartic_dom_sf"/>
</dbReference>
<dbReference type="GO" id="GO:0004190">
    <property type="term" value="F:aspartic-type endopeptidase activity"/>
    <property type="evidence" value="ECO:0007669"/>
    <property type="project" value="InterPro"/>
</dbReference>
<gene>
    <name evidence="5" type="ORF">SAMEA4029010_CIC11G00000003440</name>
</gene>
<dbReference type="InterPro" id="IPR033121">
    <property type="entry name" value="PEPTIDASE_A1"/>
</dbReference>
<dbReference type="SUPFAM" id="SSF50630">
    <property type="entry name" value="Acid proteases"/>
    <property type="match status" value="1"/>
</dbReference>
<dbReference type="PROSITE" id="PS51767">
    <property type="entry name" value="PEPTIDASE_A1"/>
    <property type="match status" value="1"/>
</dbReference>
<dbReference type="OrthoDB" id="5839471at2759"/>
<comment type="similarity">
    <text evidence="1">Belongs to the peptidase A1 family.</text>
</comment>
<dbReference type="EMBL" id="LT635761">
    <property type="protein sequence ID" value="SGZ57340.1"/>
    <property type="molecule type" value="Genomic_DNA"/>
</dbReference>
<reference evidence="5 6" key="1">
    <citation type="submission" date="2016-10" db="EMBL/GenBank/DDBJ databases">
        <authorList>
            <person name="de Groot N.N."/>
        </authorList>
    </citation>
    <scope>NUCLEOTIDE SEQUENCE [LARGE SCALE GENOMIC DNA]</scope>
    <source>
        <strain evidence="5 6">CBS 141442</strain>
    </source>
</reference>
<feature type="domain" description="Peptidase A1" evidence="4">
    <location>
        <begin position="46"/>
        <end position="362"/>
    </location>
</feature>
<dbReference type="Proteomes" id="UP000182334">
    <property type="component" value="Chromosome VI"/>
</dbReference>
<dbReference type="GO" id="GO:0006508">
    <property type="term" value="P:proteolysis"/>
    <property type="evidence" value="ECO:0007669"/>
    <property type="project" value="InterPro"/>
</dbReference>
<organism evidence="5 6">
    <name type="scientific">Sungouiella intermedia</name>
    <dbReference type="NCBI Taxonomy" id="45354"/>
    <lineage>
        <taxon>Eukaryota</taxon>
        <taxon>Fungi</taxon>
        <taxon>Dikarya</taxon>
        <taxon>Ascomycota</taxon>
        <taxon>Saccharomycotina</taxon>
        <taxon>Pichiomycetes</taxon>
        <taxon>Metschnikowiaceae</taxon>
        <taxon>Sungouiella</taxon>
    </lineage>
</organism>
<dbReference type="InterPro" id="IPR001461">
    <property type="entry name" value="Aspartic_peptidase_A1"/>
</dbReference>
<accession>A0A1L0DL98</accession>
<evidence type="ECO:0000313" key="6">
    <source>
        <dbReference type="Proteomes" id="UP000182334"/>
    </source>
</evidence>
<evidence type="ECO:0000259" key="4">
    <source>
        <dbReference type="PROSITE" id="PS51767"/>
    </source>
</evidence>
<evidence type="ECO:0000256" key="2">
    <source>
        <dbReference type="ARBA" id="ARBA00023157"/>
    </source>
</evidence>
<feature type="disulfide bond" evidence="3">
    <location>
        <begin position="77"/>
        <end position="93"/>
    </location>
</feature>
<evidence type="ECO:0000256" key="1">
    <source>
        <dbReference type="ARBA" id="ARBA00007447"/>
    </source>
</evidence>
<proteinExistence type="inferred from homology"/>